<reference evidence="2" key="1">
    <citation type="submission" date="2023-05" db="EMBL/GenBank/DDBJ databases">
        <title>Genome and transcriptome analyses reveal genes involved in the formation of fine ridges on petal epidermal cells in Hibiscus trionum.</title>
        <authorList>
            <person name="Koshimizu S."/>
            <person name="Masuda S."/>
            <person name="Ishii T."/>
            <person name="Shirasu K."/>
            <person name="Hoshino A."/>
            <person name="Arita M."/>
        </authorList>
    </citation>
    <scope>NUCLEOTIDE SEQUENCE</scope>
    <source>
        <strain evidence="2">Hamamatsu line</strain>
    </source>
</reference>
<dbReference type="Proteomes" id="UP001165190">
    <property type="component" value="Unassembled WGS sequence"/>
</dbReference>
<evidence type="ECO:0000313" key="2">
    <source>
        <dbReference type="EMBL" id="GMI89860.1"/>
    </source>
</evidence>
<accession>A0A9W7I965</accession>
<name>A0A9W7I965_HIBTR</name>
<dbReference type="Pfam" id="PF03181">
    <property type="entry name" value="BURP"/>
    <property type="match status" value="1"/>
</dbReference>
<dbReference type="SMART" id="SM01045">
    <property type="entry name" value="BURP"/>
    <property type="match status" value="1"/>
</dbReference>
<dbReference type="InterPro" id="IPR044816">
    <property type="entry name" value="BURP"/>
</dbReference>
<dbReference type="EMBL" id="BSYR01000023">
    <property type="protein sequence ID" value="GMI89860.1"/>
    <property type="molecule type" value="Genomic_DNA"/>
</dbReference>
<evidence type="ECO:0000313" key="3">
    <source>
        <dbReference type="Proteomes" id="UP001165190"/>
    </source>
</evidence>
<gene>
    <name evidence="2" type="ORF">HRI_002655300</name>
</gene>
<dbReference type="PROSITE" id="PS51277">
    <property type="entry name" value="BURP"/>
    <property type="match status" value="1"/>
</dbReference>
<protein>
    <submittedName>
        <fullName evidence="2">RESPONSIVE TO DESICCATION 22</fullName>
    </submittedName>
</protein>
<dbReference type="AlphaFoldDB" id="A0A9W7I965"/>
<dbReference type="PANTHER" id="PTHR31236">
    <property type="entry name" value="BURP DOMAIN PROTEIN USPL1-LIKE"/>
    <property type="match status" value="1"/>
</dbReference>
<dbReference type="OrthoDB" id="654134at2759"/>
<feature type="domain" description="BURP" evidence="1">
    <location>
        <begin position="1"/>
        <end position="194"/>
    </location>
</feature>
<keyword evidence="3" id="KW-1185">Reference proteome</keyword>
<comment type="caution">
    <text evidence="2">The sequence shown here is derived from an EMBL/GenBank/DDBJ whole genome shotgun (WGS) entry which is preliminary data.</text>
</comment>
<proteinExistence type="predicted"/>
<organism evidence="2 3">
    <name type="scientific">Hibiscus trionum</name>
    <name type="common">Flower of an hour</name>
    <dbReference type="NCBI Taxonomy" id="183268"/>
    <lineage>
        <taxon>Eukaryota</taxon>
        <taxon>Viridiplantae</taxon>
        <taxon>Streptophyta</taxon>
        <taxon>Embryophyta</taxon>
        <taxon>Tracheophyta</taxon>
        <taxon>Spermatophyta</taxon>
        <taxon>Magnoliopsida</taxon>
        <taxon>eudicotyledons</taxon>
        <taxon>Gunneridae</taxon>
        <taxon>Pentapetalae</taxon>
        <taxon>rosids</taxon>
        <taxon>malvids</taxon>
        <taxon>Malvales</taxon>
        <taxon>Malvaceae</taxon>
        <taxon>Malvoideae</taxon>
        <taxon>Hibiscus</taxon>
    </lineage>
</organism>
<dbReference type="InterPro" id="IPR004873">
    <property type="entry name" value="BURP_dom"/>
</dbReference>
<evidence type="ECO:0000259" key="1">
    <source>
        <dbReference type="PROSITE" id="PS51277"/>
    </source>
</evidence>
<dbReference type="PANTHER" id="PTHR31236:SF37">
    <property type="entry name" value="BURP DOMAIN-CONTAINING PROTEIN 5-LIKE"/>
    <property type="match status" value="1"/>
</dbReference>
<sequence>MEVNTAGFLPPSIADSIPFSSDKFTHILTYFSLKPESPESQILKEVIEICEMPALEGELKHCSTSFEDLVHYVVSLLGKHIQVLTPHLETKTSNPNFTVGDGIHLVAKSDVVCHKLNYAYAVYLCHSISMERTHIYTVPLIGEDGSRGTSLAACHQDTSSWNPKHLAFDVLKVEPGTVPICHFLKKDTIVWVPSPTS</sequence>